<dbReference type="EMBL" id="JAHCVK010000007">
    <property type="protein sequence ID" value="MBT0654052.1"/>
    <property type="molecule type" value="Genomic_DNA"/>
</dbReference>
<accession>A0ABS5SFB9</accession>
<dbReference type="SUPFAM" id="SSF89550">
    <property type="entry name" value="PHP domain-like"/>
    <property type="match status" value="1"/>
</dbReference>
<gene>
    <name evidence="2" type="ORF">KI810_13360</name>
</gene>
<reference evidence="2 3" key="1">
    <citation type="submission" date="2021-05" db="EMBL/GenBank/DDBJ databases">
        <title>The draft genome of Geobacter luticola JCM 17780.</title>
        <authorList>
            <person name="Xu Z."/>
            <person name="Masuda Y."/>
            <person name="Itoh H."/>
            <person name="Senoo K."/>
        </authorList>
    </citation>
    <scope>NUCLEOTIDE SEQUENCE [LARGE SCALE GENOMIC DNA]</scope>
    <source>
        <strain evidence="2 3">JCM 17780</strain>
    </source>
</reference>
<evidence type="ECO:0000313" key="3">
    <source>
        <dbReference type="Proteomes" id="UP000756860"/>
    </source>
</evidence>
<dbReference type="InterPro" id="IPR052018">
    <property type="entry name" value="PHP_domain"/>
</dbReference>
<evidence type="ECO:0000313" key="2">
    <source>
        <dbReference type="EMBL" id="MBT0654052.1"/>
    </source>
</evidence>
<dbReference type="RefSeq" id="WP_214176063.1">
    <property type="nucleotide sequence ID" value="NZ_JAHCVK010000007.1"/>
</dbReference>
<dbReference type="InterPro" id="IPR016195">
    <property type="entry name" value="Pol/histidinol_Pase-like"/>
</dbReference>
<dbReference type="Pfam" id="PF02811">
    <property type="entry name" value="PHP"/>
    <property type="match status" value="1"/>
</dbReference>
<protein>
    <submittedName>
        <fullName evidence="2">PHP domain-containing protein</fullName>
    </submittedName>
</protein>
<dbReference type="InterPro" id="IPR003141">
    <property type="entry name" value="Pol/His_phosphatase_N"/>
</dbReference>
<keyword evidence="3" id="KW-1185">Reference proteome</keyword>
<proteinExistence type="predicted"/>
<dbReference type="Gene3D" id="3.20.20.140">
    <property type="entry name" value="Metal-dependent hydrolases"/>
    <property type="match status" value="1"/>
</dbReference>
<evidence type="ECO:0000259" key="1">
    <source>
        <dbReference type="SMART" id="SM00481"/>
    </source>
</evidence>
<dbReference type="InterPro" id="IPR004013">
    <property type="entry name" value="PHP_dom"/>
</dbReference>
<feature type="domain" description="Polymerase/histidinol phosphatase N-terminal" evidence="1">
    <location>
        <begin position="5"/>
        <end position="70"/>
    </location>
</feature>
<name>A0ABS5SFB9_9BACT</name>
<dbReference type="Proteomes" id="UP000756860">
    <property type="component" value="Unassembled WGS sequence"/>
</dbReference>
<dbReference type="CDD" id="cd07438">
    <property type="entry name" value="PHP_HisPPase_AMP"/>
    <property type="match status" value="1"/>
</dbReference>
<sequence>MKQYVDLHLHSIHSDGVHTPTELVEMAARLGLKAIAIADHDSVDGIDEARAAAASRGVEVISAVELSVEHKRFQDIHLLGFCIDHRDPVFRDRLGEFRHRRDDRGRAIVTRINKRLARQGRGEISYEEIQQQVTGALGRPHIAGALLAKGYAHDMQDAFVQYLIPCNVPKRYFPMAEALTEIHRIGGVAVLAHPPTITPDRMRLGGLVRELATMGLDGLEVFSNSCFDDDMIFLESLAHELGLVMTGGSDFHGFESDVCMGSGRGGLAVAYRLAAGLKERSAGRPYSMR</sequence>
<organism evidence="2 3">
    <name type="scientific">Geomobilimonas luticola</name>
    <dbReference type="NCBI Taxonomy" id="1114878"/>
    <lineage>
        <taxon>Bacteria</taxon>
        <taxon>Pseudomonadati</taxon>
        <taxon>Thermodesulfobacteriota</taxon>
        <taxon>Desulfuromonadia</taxon>
        <taxon>Geobacterales</taxon>
        <taxon>Geobacteraceae</taxon>
        <taxon>Geomobilimonas</taxon>
    </lineage>
</organism>
<dbReference type="SMART" id="SM00481">
    <property type="entry name" value="POLIIIAc"/>
    <property type="match status" value="1"/>
</dbReference>
<dbReference type="PANTHER" id="PTHR42924">
    <property type="entry name" value="EXONUCLEASE"/>
    <property type="match status" value="1"/>
</dbReference>
<dbReference type="Gene3D" id="1.10.150.650">
    <property type="match status" value="1"/>
</dbReference>
<comment type="caution">
    <text evidence="2">The sequence shown here is derived from an EMBL/GenBank/DDBJ whole genome shotgun (WGS) entry which is preliminary data.</text>
</comment>
<dbReference type="PANTHER" id="PTHR42924:SF3">
    <property type="entry name" value="POLYMERASE_HISTIDINOL PHOSPHATASE N-TERMINAL DOMAIN-CONTAINING PROTEIN"/>
    <property type="match status" value="1"/>
</dbReference>